<keyword evidence="1" id="KW-0540">Nuclease</keyword>
<dbReference type="PROSITE" id="PS50830">
    <property type="entry name" value="TNASE_3"/>
    <property type="match status" value="1"/>
</dbReference>
<dbReference type="Pfam" id="PF00565">
    <property type="entry name" value="SNase"/>
    <property type="match status" value="1"/>
</dbReference>
<dbReference type="PROSITE" id="PS01123">
    <property type="entry name" value="TNASE_1"/>
    <property type="match status" value="1"/>
</dbReference>
<dbReference type="Proteomes" id="UP000516117">
    <property type="component" value="Chromosome"/>
</dbReference>
<keyword evidence="2" id="KW-0255">Endonuclease</keyword>
<feature type="domain" description="TNase-like" evidence="4">
    <location>
        <begin position="1"/>
        <end position="127"/>
    </location>
</feature>
<dbReference type="GO" id="GO:0003676">
    <property type="term" value="F:nucleic acid binding"/>
    <property type="evidence" value="ECO:0007669"/>
    <property type="project" value="InterPro"/>
</dbReference>
<protein>
    <submittedName>
        <fullName evidence="5">Thermonuclease family protein</fullName>
    </submittedName>
</protein>
<dbReference type="InterPro" id="IPR035437">
    <property type="entry name" value="SNase_OB-fold_sf"/>
</dbReference>
<sequence length="200" mass="22401">MLHRVTGVIDGDTIDVEIDGRDQRIRIIGIDTPEREECGYQEAASAMQSLVQSREVRLEPDPTQDDVDQYGRLLRHVFTVDGVSVAEALIAQGLGREYTYSAAYTYLDRHVAAETAAAQASLGVWGGGCDPEPIAPLVSGEEEPEGECLIKGNISRKKEKIYHVPGQRHYEETQIDEYNGEMWFCTEQEARDAGWRKSKR</sequence>
<evidence type="ECO:0000259" key="4">
    <source>
        <dbReference type="PROSITE" id="PS50830"/>
    </source>
</evidence>
<dbReference type="PANTHER" id="PTHR12302">
    <property type="entry name" value="EBNA2 BINDING PROTEIN P100"/>
    <property type="match status" value="1"/>
</dbReference>
<dbReference type="InterPro" id="IPR016071">
    <property type="entry name" value="Staphylococal_nuclease_OB-fold"/>
</dbReference>
<dbReference type="KEGG" id="tdf:H9L22_01035"/>
<dbReference type="GO" id="GO:0016787">
    <property type="term" value="F:hydrolase activity"/>
    <property type="evidence" value="ECO:0007669"/>
    <property type="project" value="UniProtKB-KW"/>
</dbReference>
<dbReference type="InterPro" id="IPR002071">
    <property type="entry name" value="Thermonucl_AS"/>
</dbReference>
<evidence type="ECO:0000256" key="3">
    <source>
        <dbReference type="ARBA" id="ARBA00022801"/>
    </source>
</evidence>
<dbReference type="EMBL" id="CP060789">
    <property type="protein sequence ID" value="QNP57419.1"/>
    <property type="molecule type" value="Genomic_DNA"/>
</dbReference>
<dbReference type="PANTHER" id="PTHR12302:SF3">
    <property type="entry name" value="SERINE_THREONINE-PROTEIN KINASE 31"/>
    <property type="match status" value="1"/>
</dbReference>
<keyword evidence="6" id="KW-1185">Reference proteome</keyword>
<dbReference type="SMART" id="SM00318">
    <property type="entry name" value="SNc"/>
    <property type="match status" value="1"/>
</dbReference>
<gene>
    <name evidence="5" type="ORF">H9L22_01035</name>
</gene>
<reference evidence="5 6" key="1">
    <citation type="submission" date="2020-08" db="EMBL/GenBank/DDBJ databases">
        <title>Genome sequence of Tessaracoccus defluvii JCM 17540T.</title>
        <authorList>
            <person name="Hyun D.-W."/>
            <person name="Bae J.-W."/>
        </authorList>
    </citation>
    <scope>NUCLEOTIDE SEQUENCE [LARGE SCALE GENOMIC DNA]</scope>
    <source>
        <strain evidence="5 6">JCM 17540</strain>
    </source>
</reference>
<evidence type="ECO:0000313" key="5">
    <source>
        <dbReference type="EMBL" id="QNP57419.1"/>
    </source>
</evidence>
<name>A0A7H0HA53_9ACTN</name>
<dbReference type="SUPFAM" id="SSF50199">
    <property type="entry name" value="Staphylococcal nuclease"/>
    <property type="match status" value="1"/>
</dbReference>
<dbReference type="Gene3D" id="2.40.50.90">
    <property type="match status" value="1"/>
</dbReference>
<evidence type="ECO:0000256" key="1">
    <source>
        <dbReference type="ARBA" id="ARBA00022722"/>
    </source>
</evidence>
<evidence type="ECO:0000256" key="2">
    <source>
        <dbReference type="ARBA" id="ARBA00022759"/>
    </source>
</evidence>
<keyword evidence="3" id="KW-0378">Hydrolase</keyword>
<organism evidence="5 6">
    <name type="scientific">Tessaracoccus defluvii</name>
    <dbReference type="NCBI Taxonomy" id="1285901"/>
    <lineage>
        <taxon>Bacteria</taxon>
        <taxon>Bacillati</taxon>
        <taxon>Actinomycetota</taxon>
        <taxon>Actinomycetes</taxon>
        <taxon>Propionibacteriales</taxon>
        <taxon>Propionibacteriaceae</taxon>
        <taxon>Tessaracoccus</taxon>
    </lineage>
</organism>
<evidence type="ECO:0000313" key="6">
    <source>
        <dbReference type="Proteomes" id="UP000516117"/>
    </source>
</evidence>
<proteinExistence type="predicted"/>
<dbReference type="AlphaFoldDB" id="A0A7H0HA53"/>
<accession>A0A7H0HA53</accession>
<dbReference type="GO" id="GO:0004519">
    <property type="term" value="F:endonuclease activity"/>
    <property type="evidence" value="ECO:0007669"/>
    <property type="project" value="UniProtKB-KW"/>
</dbReference>